<dbReference type="PANTHER" id="PTHR23272:SF179">
    <property type="entry name" value="ZINC FINGER BED DOMAIN-CONTAINING PROTEIN RICESLEEPER 2-LIKE ISOFORM X1"/>
    <property type="match status" value="1"/>
</dbReference>
<dbReference type="PANTHER" id="PTHR23272">
    <property type="entry name" value="BED FINGER-RELATED"/>
    <property type="match status" value="1"/>
</dbReference>
<dbReference type="InterPro" id="IPR025525">
    <property type="entry name" value="hAT-like_transposase_RNase-H"/>
</dbReference>
<dbReference type="Proteomes" id="UP000235145">
    <property type="component" value="Unassembled WGS sequence"/>
</dbReference>
<keyword evidence="3" id="KW-1185">Reference proteome</keyword>
<dbReference type="Pfam" id="PF24626">
    <property type="entry name" value="SH3_Tf2-1"/>
    <property type="match status" value="1"/>
</dbReference>
<dbReference type="Gene3D" id="3.30.420.10">
    <property type="entry name" value="Ribonuclease H-like superfamily/Ribonuclease H"/>
    <property type="match status" value="1"/>
</dbReference>
<proteinExistence type="predicted"/>
<feature type="domain" description="Integrase catalytic" evidence="1">
    <location>
        <begin position="359"/>
        <end position="540"/>
    </location>
</feature>
<dbReference type="SUPFAM" id="SSF53098">
    <property type="entry name" value="Ribonuclease H-like"/>
    <property type="match status" value="2"/>
</dbReference>
<reference evidence="2 3" key="1">
    <citation type="journal article" date="2017" name="Nat. Commun.">
        <title>Genome assembly with in vitro proximity ligation data and whole-genome triplication in lettuce.</title>
        <authorList>
            <person name="Reyes-Chin-Wo S."/>
            <person name="Wang Z."/>
            <person name="Yang X."/>
            <person name="Kozik A."/>
            <person name="Arikit S."/>
            <person name="Song C."/>
            <person name="Xia L."/>
            <person name="Froenicke L."/>
            <person name="Lavelle D.O."/>
            <person name="Truco M.J."/>
            <person name="Xia R."/>
            <person name="Zhu S."/>
            <person name="Xu C."/>
            <person name="Xu H."/>
            <person name="Xu X."/>
            <person name="Cox K."/>
            <person name="Korf I."/>
            <person name="Meyers B.C."/>
            <person name="Michelmore R.W."/>
        </authorList>
    </citation>
    <scope>NUCLEOTIDE SEQUENCE [LARGE SCALE GENOMIC DNA]</scope>
    <source>
        <strain evidence="3">cv. Salinas</strain>
        <tissue evidence="2">Seedlings</tissue>
    </source>
</reference>
<dbReference type="InterPro" id="IPR001584">
    <property type="entry name" value="Integrase_cat-core"/>
</dbReference>
<dbReference type="GO" id="GO:0015074">
    <property type="term" value="P:DNA integration"/>
    <property type="evidence" value="ECO:0007669"/>
    <property type="project" value="InterPro"/>
</dbReference>
<dbReference type="InterPro" id="IPR012337">
    <property type="entry name" value="RNaseH-like_sf"/>
</dbReference>
<dbReference type="InterPro" id="IPR008906">
    <property type="entry name" value="HATC_C_dom"/>
</dbReference>
<dbReference type="Pfam" id="PF05699">
    <property type="entry name" value="Dimer_Tnp_hAT"/>
    <property type="match status" value="1"/>
</dbReference>
<name>A0A9R1XB00_LACSA</name>
<sequence length="707" mass="81194">MYVPAPHNAKTLTKALMGCLVAWSTDCKLSTLTLDNYSVNFSMMEKMKEKLRPDNLLLKGELLHMKCCAHILSLIFQQGLSAIQSGIESIRESVVFWTATPKRVEKFEETKDGVSLSSKRKLVLDCKTRWNSTYLMLMSAIPYKEVFNSLIHKDKSYKQAPSDHDWLLAKVMCEKLKLFYSVTEMFSGVRYPTANLFFPKICEIRMLLQECSISPYAEIKRMATNMAKKFEQYWSLIHGVLALATILNPGFKMKLIEYYFPKMYGDESPLEVERLRKLTYDLVKEYKPCDAKETDFSLNISDFGMDVDDCGDPLAGFDLFVSTTSTVDTYKSELDYYLEENVLPRTGDFDILAWWKANGLKYPTLQRVVRDVLAIHVSTVASESAFSTGGRHVTPHRNRLHPDTLEALICVQDWLRDEKLAISENSSAEKLAKVCVREVVARHGVPTSIVSDRDVHFTSRFWKKFHEELGTRLHFSTAYHPQTDGQSERTIQTLEDMLRACVMDFGGSWDSYLPLAEFSYNNKHHSSIGTPPLSFYMGGDVRLLYFRGEVGQSAIGNTEIVGDFLLLKVSPWKGVIRFSKWGKLGPRFIGPFKVIDLVGKVAYRLKLPEELSQIHNTFNVSQLRKCVADETVVVPLDDIQVDNCLNYIERPVAIMDMKLKTLRNKELHLVKAQWQHRRGSEWTWETESEMHEQYLELFPKDDFEGEV</sequence>
<dbReference type="GO" id="GO:0046983">
    <property type="term" value="F:protein dimerization activity"/>
    <property type="evidence" value="ECO:0007669"/>
    <property type="project" value="InterPro"/>
</dbReference>
<organism evidence="2 3">
    <name type="scientific">Lactuca sativa</name>
    <name type="common">Garden lettuce</name>
    <dbReference type="NCBI Taxonomy" id="4236"/>
    <lineage>
        <taxon>Eukaryota</taxon>
        <taxon>Viridiplantae</taxon>
        <taxon>Streptophyta</taxon>
        <taxon>Embryophyta</taxon>
        <taxon>Tracheophyta</taxon>
        <taxon>Spermatophyta</taxon>
        <taxon>Magnoliopsida</taxon>
        <taxon>eudicotyledons</taxon>
        <taxon>Gunneridae</taxon>
        <taxon>Pentapetalae</taxon>
        <taxon>asterids</taxon>
        <taxon>campanulids</taxon>
        <taxon>Asterales</taxon>
        <taxon>Asteraceae</taxon>
        <taxon>Cichorioideae</taxon>
        <taxon>Cichorieae</taxon>
        <taxon>Lactucinae</taxon>
        <taxon>Lactuca</taxon>
    </lineage>
</organism>
<evidence type="ECO:0000313" key="3">
    <source>
        <dbReference type="Proteomes" id="UP000235145"/>
    </source>
</evidence>
<dbReference type="InterPro" id="IPR056924">
    <property type="entry name" value="SH3_Tf2-1"/>
</dbReference>
<evidence type="ECO:0000313" key="2">
    <source>
        <dbReference type="EMBL" id="KAJ0207580.1"/>
    </source>
</evidence>
<comment type="caution">
    <text evidence="2">The sequence shown here is derived from an EMBL/GenBank/DDBJ whole genome shotgun (WGS) entry which is preliminary data.</text>
</comment>
<dbReference type="InterPro" id="IPR036397">
    <property type="entry name" value="RNaseH_sf"/>
</dbReference>
<accession>A0A9R1XB00</accession>
<protein>
    <recommendedName>
        <fullName evidence="1">Integrase catalytic domain-containing protein</fullName>
    </recommendedName>
</protein>
<dbReference type="GO" id="GO:0003677">
    <property type="term" value="F:DNA binding"/>
    <property type="evidence" value="ECO:0007669"/>
    <property type="project" value="InterPro"/>
</dbReference>
<dbReference type="PROSITE" id="PS50994">
    <property type="entry name" value="INTEGRASE"/>
    <property type="match status" value="1"/>
</dbReference>
<dbReference type="EMBL" id="NBSK02000005">
    <property type="protein sequence ID" value="KAJ0207580.1"/>
    <property type="molecule type" value="Genomic_DNA"/>
</dbReference>
<evidence type="ECO:0000259" key="1">
    <source>
        <dbReference type="PROSITE" id="PS50994"/>
    </source>
</evidence>
<gene>
    <name evidence="2" type="ORF">LSAT_V11C500240560</name>
</gene>
<dbReference type="Pfam" id="PF14372">
    <property type="entry name" value="hAT-like_RNase-H"/>
    <property type="match status" value="1"/>
</dbReference>
<dbReference type="AlphaFoldDB" id="A0A9R1XB00"/>